<keyword evidence="3" id="KW-1185">Reference proteome</keyword>
<dbReference type="PROSITE" id="PS50878">
    <property type="entry name" value="RT_POL"/>
    <property type="match status" value="1"/>
</dbReference>
<dbReference type="InterPro" id="IPR036691">
    <property type="entry name" value="Endo/exonu/phosph_ase_sf"/>
</dbReference>
<gene>
    <name evidence="2" type="ORF">ElyMa_002106100</name>
</gene>
<dbReference type="InterPro" id="IPR000477">
    <property type="entry name" value="RT_dom"/>
</dbReference>
<dbReference type="Proteomes" id="UP000762676">
    <property type="component" value="Unassembled WGS sequence"/>
</dbReference>
<evidence type="ECO:0000313" key="3">
    <source>
        <dbReference type="Proteomes" id="UP000762676"/>
    </source>
</evidence>
<dbReference type="Pfam" id="PF00078">
    <property type="entry name" value="RVT_1"/>
    <property type="match status" value="1"/>
</dbReference>
<dbReference type="GO" id="GO:0003964">
    <property type="term" value="F:RNA-directed DNA polymerase activity"/>
    <property type="evidence" value="ECO:0007669"/>
    <property type="project" value="UniProtKB-KW"/>
</dbReference>
<keyword evidence="2" id="KW-0695">RNA-directed DNA polymerase</keyword>
<keyword evidence="2" id="KW-0548">Nucleotidyltransferase</keyword>
<proteinExistence type="predicted"/>
<dbReference type="SUPFAM" id="SSF56672">
    <property type="entry name" value="DNA/RNA polymerases"/>
    <property type="match status" value="1"/>
</dbReference>
<accession>A0AAV4FFG4</accession>
<evidence type="ECO:0000313" key="2">
    <source>
        <dbReference type="EMBL" id="GFR72002.1"/>
    </source>
</evidence>
<evidence type="ECO:0000259" key="1">
    <source>
        <dbReference type="PROSITE" id="PS50878"/>
    </source>
</evidence>
<sequence length="653" mass="74761">MSDTIQLDNGQDRTFDFDNDWNSKDTLSDTRSIPHERSSEDKETNTFGRQLVTFCEVHDLLILNGRTEGDMKGKVTCIANGGRCVNDYMVTSKCIYDLIYQFRIIPRSESDHFPICITFKKSHVYMDEGSKVQAHSNSTNFTPLNNLKWDEDKRQSFIESLSVKQNNNWVNFMGYCLEGKINDAVNLLNSSIQECYLHRGARRFKTSPQPAWFDSDCEDSKRLKYEMLHNFHHSNSAPDLDQYITARRNFRELCRLKKRAFNSMQAKTLIDNSLKSNSKDFWKQIKTLTSPNRRTNCTISPKQWYDYFKNLLNPLAEADNPVELNIGADITPVPLEGDMNNPITKEEIQNAIKKMKPGKASGPDGIPSEFYTCMCKIGVFCDYLVTLFNLVFESGIYPNEWTKSSIFALHKKGNVEDVNNYRGISLLNVLGKIFSHVLNSRLKLWSDANKLIPEAQGGFRSAYSTVDNIFVLQSMVQKYLGKEKGRFYVFYVDFFKVFDWVDRKKLWYMLSKYGCQGKMIGILKAMYRSVLASVNVIKSAPNNSSGIMCITDYLKCQSGVKQGCILSPVLFSIFISELEKELSRSPQTTGVELLSGDAHAYSLLYADDVALLADSVLTMQRKINVLERFCNDWGLKINTEKSKMMVFRNGGYL</sequence>
<dbReference type="Gene3D" id="3.60.10.10">
    <property type="entry name" value="Endonuclease/exonuclease/phosphatase"/>
    <property type="match status" value="1"/>
</dbReference>
<keyword evidence="2" id="KW-0808">Transferase</keyword>
<feature type="domain" description="Reverse transcriptase" evidence="1">
    <location>
        <begin position="390"/>
        <end position="653"/>
    </location>
</feature>
<reference evidence="2 3" key="1">
    <citation type="journal article" date="2021" name="Elife">
        <title>Chloroplast acquisition without the gene transfer in kleptoplastic sea slugs, Plakobranchus ocellatus.</title>
        <authorList>
            <person name="Maeda T."/>
            <person name="Takahashi S."/>
            <person name="Yoshida T."/>
            <person name="Shimamura S."/>
            <person name="Takaki Y."/>
            <person name="Nagai Y."/>
            <person name="Toyoda A."/>
            <person name="Suzuki Y."/>
            <person name="Arimoto A."/>
            <person name="Ishii H."/>
            <person name="Satoh N."/>
            <person name="Nishiyama T."/>
            <person name="Hasebe M."/>
            <person name="Maruyama T."/>
            <person name="Minagawa J."/>
            <person name="Obokata J."/>
            <person name="Shigenobu S."/>
        </authorList>
    </citation>
    <scope>NUCLEOTIDE SEQUENCE [LARGE SCALE GENOMIC DNA]</scope>
</reference>
<dbReference type="PANTHER" id="PTHR19446">
    <property type="entry name" value="REVERSE TRANSCRIPTASES"/>
    <property type="match status" value="1"/>
</dbReference>
<dbReference type="AlphaFoldDB" id="A0AAV4FFG4"/>
<name>A0AAV4FFG4_9GAST</name>
<dbReference type="SUPFAM" id="SSF56219">
    <property type="entry name" value="DNase I-like"/>
    <property type="match status" value="1"/>
</dbReference>
<comment type="caution">
    <text evidence="2">The sequence shown here is derived from an EMBL/GenBank/DDBJ whole genome shotgun (WGS) entry which is preliminary data.</text>
</comment>
<dbReference type="CDD" id="cd01650">
    <property type="entry name" value="RT_nLTR_like"/>
    <property type="match status" value="1"/>
</dbReference>
<dbReference type="EMBL" id="BMAT01004336">
    <property type="protein sequence ID" value="GFR72002.1"/>
    <property type="molecule type" value="Genomic_DNA"/>
</dbReference>
<organism evidence="2 3">
    <name type="scientific">Elysia marginata</name>
    <dbReference type="NCBI Taxonomy" id="1093978"/>
    <lineage>
        <taxon>Eukaryota</taxon>
        <taxon>Metazoa</taxon>
        <taxon>Spiralia</taxon>
        <taxon>Lophotrochozoa</taxon>
        <taxon>Mollusca</taxon>
        <taxon>Gastropoda</taxon>
        <taxon>Heterobranchia</taxon>
        <taxon>Euthyneura</taxon>
        <taxon>Panpulmonata</taxon>
        <taxon>Sacoglossa</taxon>
        <taxon>Placobranchoidea</taxon>
        <taxon>Plakobranchidae</taxon>
        <taxon>Elysia</taxon>
    </lineage>
</organism>
<dbReference type="InterPro" id="IPR043502">
    <property type="entry name" value="DNA/RNA_pol_sf"/>
</dbReference>
<protein>
    <submittedName>
        <fullName evidence="2">RNA-directed DNA polymerase from mobile element jockey</fullName>
    </submittedName>
</protein>